<keyword evidence="3" id="KW-1185">Reference proteome</keyword>
<feature type="region of interest" description="Disordered" evidence="1">
    <location>
        <begin position="19"/>
        <end position="57"/>
    </location>
</feature>
<dbReference type="Proteomes" id="UP000027138">
    <property type="component" value="Unassembled WGS sequence"/>
</dbReference>
<evidence type="ECO:0000313" key="3">
    <source>
        <dbReference type="Proteomes" id="UP000027138"/>
    </source>
</evidence>
<protein>
    <submittedName>
        <fullName evidence="2">Uncharacterized protein</fullName>
    </submittedName>
</protein>
<organism evidence="2 3">
    <name type="scientific">Jatropha curcas</name>
    <name type="common">Barbados nut</name>
    <dbReference type="NCBI Taxonomy" id="180498"/>
    <lineage>
        <taxon>Eukaryota</taxon>
        <taxon>Viridiplantae</taxon>
        <taxon>Streptophyta</taxon>
        <taxon>Embryophyta</taxon>
        <taxon>Tracheophyta</taxon>
        <taxon>Spermatophyta</taxon>
        <taxon>Magnoliopsida</taxon>
        <taxon>eudicotyledons</taxon>
        <taxon>Gunneridae</taxon>
        <taxon>Pentapetalae</taxon>
        <taxon>rosids</taxon>
        <taxon>fabids</taxon>
        <taxon>Malpighiales</taxon>
        <taxon>Euphorbiaceae</taxon>
        <taxon>Crotonoideae</taxon>
        <taxon>Jatropheae</taxon>
        <taxon>Jatropha</taxon>
    </lineage>
</organism>
<evidence type="ECO:0000313" key="2">
    <source>
        <dbReference type="EMBL" id="KDP35812.1"/>
    </source>
</evidence>
<evidence type="ECO:0000256" key="1">
    <source>
        <dbReference type="SAM" id="MobiDB-lite"/>
    </source>
</evidence>
<dbReference type="EMBL" id="KK914475">
    <property type="protein sequence ID" value="KDP35812.1"/>
    <property type="molecule type" value="Genomic_DNA"/>
</dbReference>
<reference evidence="2 3" key="1">
    <citation type="journal article" date="2014" name="PLoS ONE">
        <title>Global Analysis of Gene Expression Profiles in Physic Nut (Jatropha curcas L.) Seedlings Exposed to Salt Stress.</title>
        <authorList>
            <person name="Zhang L."/>
            <person name="Zhang C."/>
            <person name="Wu P."/>
            <person name="Chen Y."/>
            <person name="Li M."/>
            <person name="Jiang H."/>
            <person name="Wu G."/>
        </authorList>
    </citation>
    <scope>NUCLEOTIDE SEQUENCE [LARGE SCALE GENOMIC DNA]</scope>
    <source>
        <strain evidence="3">cv. GZQX0401</strain>
        <tissue evidence="2">Young leaves</tissue>
    </source>
</reference>
<feature type="compositionally biased region" description="Basic residues" evidence="1">
    <location>
        <begin position="26"/>
        <end position="35"/>
    </location>
</feature>
<accession>A0A067KI86</accession>
<gene>
    <name evidence="2" type="ORF">JCGZ_10621</name>
</gene>
<name>A0A067KI86_JATCU</name>
<proteinExistence type="predicted"/>
<sequence length="134" mass="14906">MELEFFPCLVHQLEELDRNQGDPPARRKWCGNRVKRGSDSEAPNTAIVVGKPEHGPGASFSFIPEGTGQTTHGMLETHLMSPYRMSPLGCTNWVEAEDFSMAGELILELDAGWLLLKRPRSLVDDSKETTSYVS</sequence>
<dbReference type="AlphaFoldDB" id="A0A067KI86"/>